<evidence type="ECO:0000256" key="1">
    <source>
        <dbReference type="SAM" id="Phobius"/>
    </source>
</evidence>
<gene>
    <name evidence="2" type="ORF">UFOPK1508_00578</name>
</gene>
<feature type="transmembrane region" description="Helical" evidence="1">
    <location>
        <begin position="27"/>
        <end position="47"/>
    </location>
</feature>
<keyword evidence="1" id="KW-0812">Transmembrane</keyword>
<accession>A0A6J6CPC2</accession>
<evidence type="ECO:0000313" key="2">
    <source>
        <dbReference type="EMBL" id="CAB4553351.1"/>
    </source>
</evidence>
<protein>
    <submittedName>
        <fullName evidence="2">Unannotated protein</fullName>
    </submittedName>
</protein>
<reference evidence="2" key="1">
    <citation type="submission" date="2020-05" db="EMBL/GenBank/DDBJ databases">
        <authorList>
            <person name="Chiriac C."/>
            <person name="Salcher M."/>
            <person name="Ghai R."/>
            <person name="Kavagutti S V."/>
        </authorList>
    </citation>
    <scope>NUCLEOTIDE SEQUENCE</scope>
</reference>
<dbReference type="EMBL" id="CAEZSW010000059">
    <property type="protein sequence ID" value="CAB4553351.1"/>
    <property type="molecule type" value="Genomic_DNA"/>
</dbReference>
<dbReference type="AlphaFoldDB" id="A0A6J6CPC2"/>
<name>A0A6J6CPC2_9ZZZZ</name>
<sequence>MARLFTPIWIAVRLTSAVGPHFRCRNIGSAISVLSAIASNVIFLASLRTLFVTISLAAYAGG</sequence>
<proteinExistence type="predicted"/>
<organism evidence="2">
    <name type="scientific">freshwater metagenome</name>
    <dbReference type="NCBI Taxonomy" id="449393"/>
    <lineage>
        <taxon>unclassified sequences</taxon>
        <taxon>metagenomes</taxon>
        <taxon>ecological metagenomes</taxon>
    </lineage>
</organism>
<keyword evidence="1" id="KW-1133">Transmembrane helix</keyword>
<keyword evidence="1" id="KW-0472">Membrane</keyword>